<dbReference type="InterPro" id="IPR004033">
    <property type="entry name" value="UbiE/COQ5_MeTrFase"/>
</dbReference>
<dbReference type="GO" id="GO:0032259">
    <property type="term" value="P:methylation"/>
    <property type="evidence" value="ECO:0007669"/>
    <property type="project" value="UniProtKB-KW"/>
</dbReference>
<evidence type="ECO:0000256" key="6">
    <source>
        <dbReference type="HAMAP-Rule" id="MF_01813"/>
    </source>
</evidence>
<name>A0A511ZD48_9BACI</name>
<comment type="pathway">
    <text evidence="6">Quinol/quinone metabolism; menaquinone biosynthesis; menaquinol from 1,4-dihydroxy-2-naphthoate: step 2/2.</text>
</comment>
<dbReference type="OrthoDB" id="9808140at2"/>
<evidence type="ECO:0000256" key="1">
    <source>
        <dbReference type="ARBA" id="ARBA00022428"/>
    </source>
</evidence>
<evidence type="ECO:0000256" key="4">
    <source>
        <dbReference type="ARBA" id="ARBA00022691"/>
    </source>
</evidence>
<dbReference type="GO" id="GO:0009234">
    <property type="term" value="P:menaquinone biosynthetic process"/>
    <property type="evidence" value="ECO:0007669"/>
    <property type="project" value="UniProtKB-UniRule"/>
</dbReference>
<dbReference type="FunFam" id="3.40.50.150:FF:000086">
    <property type="entry name" value="Demethylmenaquinone methyltransferase"/>
    <property type="match status" value="1"/>
</dbReference>
<dbReference type="AlphaFoldDB" id="A0A511ZD48"/>
<comment type="similarity">
    <text evidence="6">Belongs to the class I-like SAM-binding methyltransferase superfamily. MenG/UbiE family.</text>
</comment>
<dbReference type="InterPro" id="IPR023576">
    <property type="entry name" value="UbiE/COQ5_MeTrFase_CS"/>
</dbReference>
<organism evidence="8 9">
    <name type="scientific">Oceanobacillus sojae</name>
    <dbReference type="NCBI Taxonomy" id="582851"/>
    <lineage>
        <taxon>Bacteria</taxon>
        <taxon>Bacillati</taxon>
        <taxon>Bacillota</taxon>
        <taxon>Bacilli</taxon>
        <taxon>Bacillales</taxon>
        <taxon>Bacillaceae</taxon>
        <taxon>Oceanobacillus</taxon>
    </lineage>
</organism>
<keyword evidence="3 6" id="KW-0808">Transferase</keyword>
<comment type="function">
    <text evidence="5 6">Methyltransferase required for the conversion of demethylmenaquinol (DMKH2) to menaquinol (MKH2).</text>
</comment>
<dbReference type="NCBIfam" id="TIGR01934">
    <property type="entry name" value="MenG_MenH_UbiE"/>
    <property type="match status" value="1"/>
</dbReference>
<feature type="binding site" evidence="6">
    <location>
        <begin position="107"/>
        <end position="108"/>
    </location>
    <ligand>
        <name>S-adenosyl-L-methionine</name>
        <dbReference type="ChEBI" id="CHEBI:59789"/>
    </ligand>
</feature>
<dbReference type="Proteomes" id="UP000321558">
    <property type="component" value="Unassembled WGS sequence"/>
</dbReference>
<dbReference type="CDD" id="cd02440">
    <property type="entry name" value="AdoMet_MTases"/>
    <property type="match status" value="1"/>
</dbReference>
<evidence type="ECO:0000256" key="3">
    <source>
        <dbReference type="ARBA" id="ARBA00022679"/>
    </source>
</evidence>
<dbReference type="PROSITE" id="PS01184">
    <property type="entry name" value="UBIE_2"/>
    <property type="match status" value="1"/>
</dbReference>
<dbReference type="PROSITE" id="PS51608">
    <property type="entry name" value="SAM_MT_UBIE"/>
    <property type="match status" value="1"/>
</dbReference>
<proteinExistence type="inferred from homology"/>
<keyword evidence="4 6" id="KW-0949">S-adenosyl-L-methionine</keyword>
<dbReference type="PROSITE" id="PS01183">
    <property type="entry name" value="UBIE_1"/>
    <property type="match status" value="1"/>
</dbReference>
<dbReference type="PANTHER" id="PTHR43591">
    <property type="entry name" value="METHYLTRANSFERASE"/>
    <property type="match status" value="1"/>
</dbReference>
<keyword evidence="2 6" id="KW-0489">Methyltransferase</keyword>
<evidence type="ECO:0000256" key="2">
    <source>
        <dbReference type="ARBA" id="ARBA00022603"/>
    </source>
</evidence>
<dbReference type="NCBIfam" id="TIGR02752">
    <property type="entry name" value="MenG_heptapren"/>
    <property type="match status" value="1"/>
</dbReference>
<dbReference type="Gene3D" id="3.40.50.150">
    <property type="entry name" value="Vaccinia Virus protein VP39"/>
    <property type="match status" value="1"/>
</dbReference>
<keyword evidence="1 6" id="KW-0474">Menaquinone biosynthesis</keyword>
<dbReference type="InterPro" id="IPR014122">
    <property type="entry name" value="MenG_heptapren"/>
</dbReference>
<dbReference type="STRING" id="582851.GCA_900162665_02341"/>
<evidence type="ECO:0000256" key="5">
    <source>
        <dbReference type="ARBA" id="ARBA00059758"/>
    </source>
</evidence>
<gene>
    <name evidence="8" type="primary">menG_1</name>
    <name evidence="6" type="synonym">menG</name>
    <name evidence="8" type="ORF">OSO01_01090</name>
</gene>
<keyword evidence="9" id="KW-1185">Reference proteome</keyword>
<dbReference type="EMBL" id="BJYM01000001">
    <property type="protein sequence ID" value="GEN85370.1"/>
    <property type="molecule type" value="Genomic_DNA"/>
</dbReference>
<feature type="binding site" evidence="6">
    <location>
        <position position="59"/>
    </location>
    <ligand>
        <name>S-adenosyl-L-methionine</name>
        <dbReference type="ChEBI" id="CHEBI:59789"/>
    </ligand>
</feature>
<dbReference type="SUPFAM" id="SSF53335">
    <property type="entry name" value="S-adenosyl-L-methionine-dependent methyltransferases"/>
    <property type="match status" value="1"/>
</dbReference>
<sequence>MSYSSKEERVHHVFEKIYENYDSMNSVISFKQHTLWRNDVMKRMHVSPGDSALDVCCGTGDWSISLAKAVGADGKVIGLDFSENMLSIAKEKGEQEQSNKIEWIHGNAMELPFEDNQFDYVTIGFGLRNVPDYMTVLKEMYRVVKPGGMVVCLETSQPTLIGYRQLYYFYFQFIMPLLGKIIAKSYQEYSWLQESAKDFPDKDQLKQMFFDAGFKFVDVKTYAGGGAAMHIGHKS</sequence>
<comment type="catalytic activity">
    <reaction evidence="6">
        <text>a 2-demethylmenaquinol + S-adenosyl-L-methionine = a menaquinol + S-adenosyl-L-homocysteine + H(+)</text>
        <dbReference type="Rhea" id="RHEA:42640"/>
        <dbReference type="Rhea" id="RHEA-COMP:9539"/>
        <dbReference type="Rhea" id="RHEA-COMP:9563"/>
        <dbReference type="ChEBI" id="CHEBI:15378"/>
        <dbReference type="ChEBI" id="CHEBI:18151"/>
        <dbReference type="ChEBI" id="CHEBI:55437"/>
        <dbReference type="ChEBI" id="CHEBI:57856"/>
        <dbReference type="ChEBI" id="CHEBI:59789"/>
        <dbReference type="EC" id="2.1.1.163"/>
    </reaction>
</comment>
<dbReference type="PANTHER" id="PTHR43591:SF24">
    <property type="entry name" value="2-METHOXY-6-POLYPRENYL-1,4-BENZOQUINOL METHYLASE, MITOCHONDRIAL"/>
    <property type="match status" value="1"/>
</dbReference>
<accession>A0A511ZD48</accession>
<dbReference type="NCBIfam" id="NF001243">
    <property type="entry name" value="PRK00216.1-4"/>
    <property type="match status" value="1"/>
</dbReference>
<dbReference type="GO" id="GO:0043770">
    <property type="term" value="F:demethylmenaquinone methyltransferase activity"/>
    <property type="evidence" value="ECO:0007669"/>
    <property type="project" value="UniProtKB-UniRule"/>
</dbReference>
<evidence type="ECO:0000313" key="9">
    <source>
        <dbReference type="Proteomes" id="UP000321558"/>
    </source>
</evidence>
<dbReference type="RefSeq" id="WP_147207788.1">
    <property type="nucleotide sequence ID" value="NZ_BJYM01000001.1"/>
</dbReference>
<dbReference type="HAMAP" id="MF_01813">
    <property type="entry name" value="MenG_UbiE_methyltr"/>
    <property type="match status" value="1"/>
</dbReference>
<evidence type="ECO:0000256" key="7">
    <source>
        <dbReference type="NCBIfam" id="TIGR02752"/>
    </source>
</evidence>
<dbReference type="NCBIfam" id="NF001244">
    <property type="entry name" value="PRK00216.1-5"/>
    <property type="match status" value="1"/>
</dbReference>
<protein>
    <recommendedName>
        <fullName evidence="6 7">Demethylmenaquinone methyltransferase</fullName>
        <ecNumber evidence="6 7">2.1.1.163</ecNumber>
    </recommendedName>
</protein>
<comment type="caution">
    <text evidence="8">The sequence shown here is derived from an EMBL/GenBank/DDBJ whole genome shotgun (WGS) entry which is preliminary data.</text>
</comment>
<comment type="caution">
    <text evidence="6">Lacks conserved residue(s) required for the propagation of feature annotation.</text>
</comment>
<feature type="binding site" evidence="6">
    <location>
        <position position="80"/>
    </location>
    <ligand>
        <name>S-adenosyl-L-methionine</name>
        <dbReference type="ChEBI" id="CHEBI:59789"/>
    </ligand>
</feature>
<dbReference type="EC" id="2.1.1.163" evidence="6 7"/>
<dbReference type="Pfam" id="PF01209">
    <property type="entry name" value="Ubie_methyltran"/>
    <property type="match status" value="1"/>
</dbReference>
<evidence type="ECO:0000313" key="8">
    <source>
        <dbReference type="EMBL" id="GEN85370.1"/>
    </source>
</evidence>
<dbReference type="UniPathway" id="UPA00079">
    <property type="reaction ID" value="UER00169"/>
</dbReference>
<reference evidence="8 9" key="1">
    <citation type="submission" date="2019-07" db="EMBL/GenBank/DDBJ databases">
        <title>Whole genome shotgun sequence of Oceanobacillus sojae NBRC 105379.</title>
        <authorList>
            <person name="Hosoyama A."/>
            <person name="Uohara A."/>
            <person name="Ohji S."/>
            <person name="Ichikawa N."/>
        </authorList>
    </citation>
    <scope>NUCLEOTIDE SEQUENCE [LARGE SCALE GENOMIC DNA]</scope>
    <source>
        <strain evidence="8 9">NBRC 105379</strain>
    </source>
</reference>
<dbReference type="InterPro" id="IPR029063">
    <property type="entry name" value="SAM-dependent_MTases_sf"/>
</dbReference>